<comment type="catalytic activity">
    <reaction evidence="6">
        <text>ATP + H2O = ADP + phosphate + H(+)</text>
        <dbReference type="Rhea" id="RHEA:13065"/>
        <dbReference type="ChEBI" id="CHEBI:15377"/>
        <dbReference type="ChEBI" id="CHEBI:15378"/>
        <dbReference type="ChEBI" id="CHEBI:30616"/>
        <dbReference type="ChEBI" id="CHEBI:43474"/>
        <dbReference type="ChEBI" id="CHEBI:456216"/>
        <dbReference type="EC" id="3.6.4.13"/>
    </reaction>
</comment>
<dbReference type="SMART" id="SM00490">
    <property type="entry name" value="HELICc"/>
    <property type="match status" value="1"/>
</dbReference>
<dbReference type="AlphaFoldDB" id="A0A9W9C6X8"/>
<dbReference type="GO" id="GO:0003725">
    <property type="term" value="F:double-stranded RNA binding"/>
    <property type="evidence" value="ECO:0007669"/>
    <property type="project" value="TreeGrafter"/>
</dbReference>
<comment type="caution">
    <text evidence="10">The sequence shown here is derived from an EMBL/GenBank/DDBJ whole genome shotgun (WGS) entry which is preliminary data.</text>
</comment>
<keyword evidence="5" id="KW-0067">ATP-binding</keyword>
<feature type="domain" description="Helicase ATP-binding" evidence="8">
    <location>
        <begin position="162"/>
        <end position="337"/>
    </location>
</feature>
<dbReference type="InterPro" id="IPR001650">
    <property type="entry name" value="Helicase_C-like"/>
</dbReference>
<dbReference type="InterPro" id="IPR011545">
    <property type="entry name" value="DEAD/DEAH_box_helicase_dom"/>
</dbReference>
<dbReference type="Gene3D" id="3.40.50.300">
    <property type="entry name" value="P-loop containing nucleotide triphosphate hydrolases"/>
    <property type="match status" value="2"/>
</dbReference>
<evidence type="ECO:0000256" key="2">
    <source>
        <dbReference type="ARBA" id="ARBA00022741"/>
    </source>
</evidence>
<dbReference type="InterPro" id="IPR027417">
    <property type="entry name" value="P-loop_NTPase"/>
</dbReference>
<keyword evidence="3 10" id="KW-0378">Hydrolase</keyword>
<dbReference type="EC" id="3.6.4.13" evidence="1"/>
<keyword evidence="2" id="KW-0547">Nucleotide-binding</keyword>
<evidence type="ECO:0000256" key="7">
    <source>
        <dbReference type="SAM" id="MobiDB-lite"/>
    </source>
</evidence>
<dbReference type="Gene3D" id="1.20.120.1080">
    <property type="match status" value="1"/>
</dbReference>
<dbReference type="GO" id="GO:0005524">
    <property type="term" value="F:ATP binding"/>
    <property type="evidence" value="ECO:0007669"/>
    <property type="project" value="UniProtKB-KW"/>
</dbReference>
<dbReference type="SMART" id="SM00847">
    <property type="entry name" value="HA2"/>
    <property type="match status" value="1"/>
</dbReference>
<organism evidence="10 11">
    <name type="scientific">Didymosphaeria variabile</name>
    <dbReference type="NCBI Taxonomy" id="1932322"/>
    <lineage>
        <taxon>Eukaryota</taxon>
        <taxon>Fungi</taxon>
        <taxon>Dikarya</taxon>
        <taxon>Ascomycota</taxon>
        <taxon>Pezizomycotina</taxon>
        <taxon>Dothideomycetes</taxon>
        <taxon>Pleosporomycetidae</taxon>
        <taxon>Pleosporales</taxon>
        <taxon>Massarineae</taxon>
        <taxon>Didymosphaeriaceae</taxon>
        <taxon>Didymosphaeria</taxon>
    </lineage>
</organism>
<dbReference type="InterPro" id="IPR011709">
    <property type="entry name" value="DEAD-box_helicase_OB_fold"/>
</dbReference>
<evidence type="ECO:0000256" key="5">
    <source>
        <dbReference type="ARBA" id="ARBA00022840"/>
    </source>
</evidence>
<dbReference type="GeneID" id="80913351"/>
<protein>
    <recommendedName>
        <fullName evidence="1">RNA helicase</fullName>
        <ecNumber evidence="1">3.6.4.13</ecNumber>
    </recommendedName>
</protein>
<evidence type="ECO:0000313" key="10">
    <source>
        <dbReference type="EMBL" id="KAJ4348447.1"/>
    </source>
</evidence>
<dbReference type="GO" id="GO:0016787">
    <property type="term" value="F:hydrolase activity"/>
    <property type="evidence" value="ECO:0007669"/>
    <property type="project" value="UniProtKB-KW"/>
</dbReference>
<dbReference type="PANTHER" id="PTHR18934">
    <property type="entry name" value="ATP-DEPENDENT RNA HELICASE"/>
    <property type="match status" value="1"/>
</dbReference>
<dbReference type="GO" id="GO:0003724">
    <property type="term" value="F:RNA helicase activity"/>
    <property type="evidence" value="ECO:0007669"/>
    <property type="project" value="UniProtKB-EC"/>
</dbReference>
<evidence type="ECO:0000259" key="9">
    <source>
        <dbReference type="PROSITE" id="PS51194"/>
    </source>
</evidence>
<dbReference type="CDD" id="cd17917">
    <property type="entry name" value="DEXHc_RHA-like"/>
    <property type="match status" value="1"/>
</dbReference>
<dbReference type="InterPro" id="IPR014001">
    <property type="entry name" value="Helicase_ATP-bd"/>
</dbReference>
<dbReference type="CDD" id="cd18791">
    <property type="entry name" value="SF2_C_RHA"/>
    <property type="match status" value="1"/>
</dbReference>
<dbReference type="Pfam" id="PF00270">
    <property type="entry name" value="DEAD"/>
    <property type="match status" value="1"/>
</dbReference>
<dbReference type="PROSITE" id="PS51194">
    <property type="entry name" value="HELICASE_CTER"/>
    <property type="match status" value="1"/>
</dbReference>
<dbReference type="InterPro" id="IPR002464">
    <property type="entry name" value="DNA/RNA_helicase_DEAH_CS"/>
</dbReference>
<evidence type="ECO:0000256" key="6">
    <source>
        <dbReference type="ARBA" id="ARBA00047984"/>
    </source>
</evidence>
<dbReference type="SMART" id="SM00487">
    <property type="entry name" value="DEXDc"/>
    <property type="match status" value="1"/>
</dbReference>
<dbReference type="PROSITE" id="PS00690">
    <property type="entry name" value="DEAH_ATP_HELICASE"/>
    <property type="match status" value="1"/>
</dbReference>
<dbReference type="FunFam" id="3.40.50.300:FF:000145">
    <property type="entry name" value="probable ATP-dependent RNA helicase DHX40"/>
    <property type="match status" value="1"/>
</dbReference>
<dbReference type="PROSITE" id="PS51192">
    <property type="entry name" value="HELICASE_ATP_BIND_1"/>
    <property type="match status" value="1"/>
</dbReference>
<sequence length="820" mass="92329">MSKTQPEDLHNDEGIQNTELKRGKKRKRKGGESGVALRKSAGKVTKFDNDEQPTEKDETKEDPNKLAKARELSEASKEPQIQIAKTPKSEQPQKGREEKRLEKPRNDHRKPTDQSTKGHTGPRHTLIGGHTFYQSPHLIKRRDELLPKRQALPIWSQADAIRKRLRETNVLVLTGETGSGKSTQVPQFLQSEDWCTKTIAITQPRRVAAISLARRVAEEMGSLFGTQSPAAKVGYSVRFDNASGPKTKIKFLTEGMLLQDMLRDPDMKQYSAVVVDEVHERSVNVDLILGFLRNVVSRIENGKEARKHPLKVVVMSATADVEGLVDFFAEGVNEARKTPATLSEPTAISQAVRDRISTCFVEGRQFPVKTTYLPEPTLDWVESALKIIFQIHYKEPLPGDVLVFLTGQDKIEALEKLVNDYAAAMDKDMPKLLALPLFAALPQHAQQRIFQPTPYRTRKVILATNIAETSVTVPGVRFVIDCGKSKIKQYRSNLGLESLLAKPISRSAAIQRKGRAGREAPGQCYRLYTEDEYKTLEERTTPEILRCDLSQSLLTMKARGVNDVLNFPFLDRPPQETLGKALMQLFHLGALNEDGTVNDLGIKMAKLPVTPTLARIIVEAARPERDCLLDVVDIISALSTEDSIFFNIATEEKREQAEEARKNLYRREGDHMTFLVTVQQYAEEQTDRKAWCERHFVSHRAMQNVMNIRKQLRQQCTSLKLLTPEMPTSSSSPNTDAILACILRGFISNTARLCPDGSYKTFFHNQLVAVHPGSVMHGRKNKAEAIVFSEFLYTNKSYAKKVSAVQMNWIEDVMKEVVPI</sequence>
<evidence type="ECO:0000256" key="3">
    <source>
        <dbReference type="ARBA" id="ARBA00022801"/>
    </source>
</evidence>
<dbReference type="Proteomes" id="UP001140513">
    <property type="component" value="Unassembled WGS sequence"/>
</dbReference>
<dbReference type="GO" id="GO:0005730">
    <property type="term" value="C:nucleolus"/>
    <property type="evidence" value="ECO:0007669"/>
    <property type="project" value="UniProtKB-ARBA"/>
</dbReference>
<evidence type="ECO:0000256" key="4">
    <source>
        <dbReference type="ARBA" id="ARBA00022806"/>
    </source>
</evidence>
<feature type="compositionally biased region" description="Basic and acidic residues" evidence="7">
    <location>
        <begin position="45"/>
        <end position="77"/>
    </location>
</feature>
<keyword evidence="11" id="KW-1185">Reference proteome</keyword>
<name>A0A9W9C6X8_9PLEO</name>
<gene>
    <name evidence="10" type="primary">prh1</name>
    <name evidence="10" type="ORF">N0V89_009821</name>
</gene>
<feature type="compositionally biased region" description="Basic and acidic residues" evidence="7">
    <location>
        <begin position="87"/>
        <end position="112"/>
    </location>
</feature>
<dbReference type="Pfam" id="PF00271">
    <property type="entry name" value="Helicase_C"/>
    <property type="match status" value="1"/>
</dbReference>
<dbReference type="OrthoDB" id="10253254at2759"/>
<proteinExistence type="predicted"/>
<dbReference type="RefSeq" id="XP_056067835.1">
    <property type="nucleotide sequence ID" value="XM_056218570.1"/>
</dbReference>
<dbReference type="InterPro" id="IPR007502">
    <property type="entry name" value="Helicase-assoc_dom"/>
</dbReference>
<feature type="domain" description="Helicase C-terminal" evidence="9">
    <location>
        <begin position="387"/>
        <end position="560"/>
    </location>
</feature>
<dbReference type="Pfam" id="PF07717">
    <property type="entry name" value="OB_NTP_bind"/>
    <property type="match status" value="1"/>
</dbReference>
<dbReference type="Pfam" id="PF04408">
    <property type="entry name" value="WHD_HA2"/>
    <property type="match status" value="1"/>
</dbReference>
<accession>A0A9W9C6X8</accession>
<evidence type="ECO:0000256" key="1">
    <source>
        <dbReference type="ARBA" id="ARBA00012552"/>
    </source>
</evidence>
<reference evidence="10" key="1">
    <citation type="submission" date="2022-10" db="EMBL/GenBank/DDBJ databases">
        <title>Tapping the CABI collections for fungal endophytes: first genome assemblies for Collariella, Neodidymelliopsis, Ascochyta clinopodiicola, Didymella pomorum, Didymosphaeria variabile, Neocosmospora piperis and Neocucurbitaria cava.</title>
        <authorList>
            <person name="Hill R."/>
        </authorList>
    </citation>
    <scope>NUCLEOTIDE SEQUENCE</scope>
    <source>
        <strain evidence="10">IMI 356815</strain>
    </source>
</reference>
<keyword evidence="4" id="KW-0347">Helicase</keyword>
<dbReference type="Pfam" id="PF21010">
    <property type="entry name" value="HA2_C"/>
    <property type="match status" value="1"/>
</dbReference>
<dbReference type="SUPFAM" id="SSF52540">
    <property type="entry name" value="P-loop containing nucleoside triphosphate hydrolases"/>
    <property type="match status" value="1"/>
</dbReference>
<dbReference type="GO" id="GO:0045943">
    <property type="term" value="P:positive regulation of transcription by RNA polymerase I"/>
    <property type="evidence" value="ECO:0007669"/>
    <property type="project" value="TreeGrafter"/>
</dbReference>
<dbReference type="EMBL" id="JAPEUX010000007">
    <property type="protein sequence ID" value="KAJ4348447.1"/>
    <property type="molecule type" value="Genomic_DNA"/>
</dbReference>
<evidence type="ECO:0000313" key="11">
    <source>
        <dbReference type="Proteomes" id="UP001140513"/>
    </source>
</evidence>
<dbReference type="InterPro" id="IPR048333">
    <property type="entry name" value="HA2_WH"/>
</dbReference>
<dbReference type="PANTHER" id="PTHR18934:SF118">
    <property type="entry name" value="ATP-DEPENDENT RNA HELICASE DHX33"/>
    <property type="match status" value="1"/>
</dbReference>
<feature type="compositionally biased region" description="Basic and acidic residues" evidence="7">
    <location>
        <begin position="1"/>
        <end position="13"/>
    </location>
</feature>
<dbReference type="GO" id="GO:1990904">
    <property type="term" value="C:ribonucleoprotein complex"/>
    <property type="evidence" value="ECO:0007669"/>
    <property type="project" value="UniProtKB-ARBA"/>
</dbReference>
<evidence type="ECO:0000259" key="8">
    <source>
        <dbReference type="PROSITE" id="PS51192"/>
    </source>
</evidence>
<feature type="region of interest" description="Disordered" evidence="7">
    <location>
        <begin position="1"/>
        <end position="130"/>
    </location>
</feature>